<evidence type="ECO:0000313" key="1">
    <source>
        <dbReference type="EMBL" id="AXH67381.1"/>
    </source>
</evidence>
<accession>A0A345MA60</accession>
<dbReference type="Proteomes" id="UP000260216">
    <property type="component" value="Segment"/>
</dbReference>
<keyword evidence="2" id="KW-1185">Reference proteome</keyword>
<dbReference type="GeneID" id="55609654"/>
<reference evidence="1 2" key="1">
    <citation type="submission" date="2018-07" db="EMBL/GenBank/DDBJ databases">
        <authorList>
            <person name="Wofford K.M."/>
            <person name="Typhair T.J."/>
            <person name="Gonzales M.A."/>
            <person name="Castillo J.C."/>
            <person name="Smith B.R."/>
            <person name="Klug H.M."/>
            <person name="Hughes L.E."/>
            <person name="Garlena R.A."/>
            <person name="Russell D.A."/>
            <person name="Pope W.H."/>
            <person name="Jacobs-Sera D."/>
            <person name="Hatfull G.F."/>
        </authorList>
    </citation>
    <scope>NUCLEOTIDE SEQUENCE [LARGE SCALE GENOMIC DNA]</scope>
</reference>
<dbReference type="RefSeq" id="YP_009839889.1">
    <property type="nucleotide sequence ID" value="NC_048722.1"/>
</dbReference>
<gene>
    <name evidence="1" type="primary">246</name>
    <name evidence="1" type="ORF">SEA_WOFFORD_246</name>
</gene>
<protein>
    <submittedName>
        <fullName evidence="1">Uncharacterized protein</fullName>
    </submittedName>
</protein>
<name>A0A345MA60_9CAUD</name>
<sequence length="81" mass="9365">MAAQFSFNDPNGKPVNKVDYVKVKNAPRNLSEWNGVVAMVMSVPLTDRTVLLSIEKNKPKNYDQRIVYISTQYLYLEKKRT</sequence>
<proteinExistence type="predicted"/>
<dbReference type="EMBL" id="MH576968">
    <property type="protein sequence ID" value="AXH67381.1"/>
    <property type="molecule type" value="Genomic_DNA"/>
</dbReference>
<dbReference type="KEGG" id="vg:55609654"/>
<evidence type="ECO:0000313" key="2">
    <source>
        <dbReference type="Proteomes" id="UP000260216"/>
    </source>
</evidence>
<organism evidence="1 2">
    <name type="scientific">Streptomyces phage Wofford</name>
    <dbReference type="NCBI Taxonomy" id="2283267"/>
    <lineage>
        <taxon>Viruses</taxon>
        <taxon>Duplodnaviria</taxon>
        <taxon>Heunggongvirae</taxon>
        <taxon>Uroviricota</taxon>
        <taxon>Caudoviricetes</taxon>
        <taxon>Stanwilliamsviridae</taxon>
        <taxon>Boydwoodruffvirinae</taxon>
        <taxon>Karimacvirus</taxon>
        <taxon>Karimacvirus wofford</taxon>
        <taxon>Streptomyces virus Wofford</taxon>
    </lineage>
</organism>